<dbReference type="EMBL" id="GEEE01005018">
    <property type="protein sequence ID" value="JAP58207.1"/>
    <property type="molecule type" value="Transcribed_RNA"/>
</dbReference>
<feature type="region of interest" description="Disordered" evidence="2">
    <location>
        <begin position="581"/>
        <end position="745"/>
    </location>
</feature>
<proteinExistence type="predicted"/>
<feature type="compositionally biased region" description="Low complexity" evidence="2">
    <location>
        <begin position="646"/>
        <end position="660"/>
    </location>
</feature>
<evidence type="ECO:0000313" key="3">
    <source>
        <dbReference type="EMBL" id="JAP58207.1"/>
    </source>
</evidence>
<feature type="compositionally biased region" description="Polar residues" evidence="2">
    <location>
        <begin position="688"/>
        <end position="707"/>
    </location>
</feature>
<feature type="region of interest" description="Disordered" evidence="2">
    <location>
        <begin position="875"/>
        <end position="903"/>
    </location>
</feature>
<feature type="compositionally biased region" description="Polar residues" evidence="2">
    <location>
        <begin position="434"/>
        <end position="444"/>
    </location>
</feature>
<feature type="compositionally biased region" description="Polar residues" evidence="2">
    <location>
        <begin position="377"/>
        <end position="389"/>
    </location>
</feature>
<feature type="region of interest" description="Disordered" evidence="2">
    <location>
        <begin position="766"/>
        <end position="790"/>
    </location>
</feature>
<feature type="coiled-coil region" evidence="1">
    <location>
        <begin position="178"/>
        <end position="255"/>
    </location>
</feature>
<feature type="compositionally biased region" description="Low complexity" evidence="2">
    <location>
        <begin position="542"/>
        <end position="556"/>
    </location>
</feature>
<reference evidence="3" key="1">
    <citation type="submission" date="2016-01" db="EMBL/GenBank/DDBJ databases">
        <title>Reference transcriptome for the parasite Schistocephalus solidus: insights into the molecular evolution of parasitism.</title>
        <authorList>
            <person name="Hebert F.O."/>
            <person name="Grambauer S."/>
            <person name="Barber I."/>
            <person name="Landry C.R."/>
            <person name="Aubin-Horth N."/>
        </authorList>
    </citation>
    <scope>NUCLEOTIDE SEQUENCE</scope>
</reference>
<evidence type="ECO:0000256" key="2">
    <source>
        <dbReference type="SAM" id="MobiDB-lite"/>
    </source>
</evidence>
<protein>
    <submittedName>
        <fullName evidence="3">Apolipoprotein A1/A4/E domain</fullName>
    </submittedName>
</protein>
<feature type="compositionally biased region" description="Basic and acidic residues" evidence="2">
    <location>
        <begin position="424"/>
        <end position="433"/>
    </location>
</feature>
<keyword evidence="1" id="KW-0175">Coiled coil</keyword>
<feature type="compositionally biased region" description="Basic residues" evidence="2">
    <location>
        <begin position="466"/>
        <end position="475"/>
    </location>
</feature>
<sequence length="903" mass="97239">MSPNQKQIQNVSSSSTSIGIFHVRRRDCRLESKVGGSTRSTAQATEHLHGGPAGLSPGESYIVSPVCQMTNDTETLRRTELESEESQLLNMLNPLESSFGKNGGNEFRGLGNGHGQHTARTSPKETLGHFPFTESTKQWNRSSSDSLEYLNGSTSVLALGAGGILLTQVENSNQLGTNSRQTRQIEQLRRSLEQLATEVHSDNLQLTSLLRERFKPPKNPPGPSKEDMRELRNTINQLAGELKTENQQLESALQASLASRAQALKEKSQPPNSNDTALLEAITALKTSVKALATEVEEVTGKHVPEQANVLTNAISAISASAKGVFSKLLSSKSHAEDDSKKNIFAEINGEENVKKRGMFSKLLSSKPDPEEDRDSLSSFSPPFQTQPEQLPKAAELKTASISEKTKKNILSRNSFVKAQPEATPRRDTEKRSTVVNRPTSSPKVGTEDAASMETPLRRDTERVRTVARRSRTSKSVRSQATRKSSSKAVDKKPSQPAPAPPSNVRTSVISTTTPEENADFKKSVVSSPGGSELEVPLAGESRVSVASSGSSATTSQPLPAVVTSALQTDVRCYAPDGTLIQDSGKCPHYASVPYAPNVKPPSRHSKGVSGRAMSVEEARVSQQSSGSTGSVLLPNLPDTEDRRSSQASGSSLKLSVSQAEDPSSVRSSLTGERSGSGERGGSDSLNEKLSSQDSTPTQPNSGQSQEPPKRPASKVVTPPSGSSDRTDQRTPSVSRSLVSSSLADHINPLIVEALEEIKTGVAIIDREAHRRNTKVPTPPPPSPPPLPDPVIVEAIEEIRQSLRSMQKQTVAEESTASESTEVVNLLKEIKASLQRLAENKKKADEERKKAAAAAAKMANRMQGRPDWYWAGERAAAGSPISCRCSVRRRRRPDPPPPQSPLS</sequence>
<name>A0A0X3Q760_SCHSO</name>
<feature type="compositionally biased region" description="Low complexity" evidence="2">
    <location>
        <begin position="621"/>
        <end position="634"/>
    </location>
</feature>
<feature type="compositionally biased region" description="Basic and acidic residues" evidence="2">
    <location>
        <begin position="456"/>
        <end position="465"/>
    </location>
</feature>
<keyword evidence="3" id="KW-0449">Lipoprotein</keyword>
<feature type="region of interest" description="Disordered" evidence="2">
    <location>
        <begin position="363"/>
        <end position="558"/>
    </location>
</feature>
<dbReference type="AlphaFoldDB" id="A0A0X3Q760"/>
<evidence type="ECO:0000256" key="1">
    <source>
        <dbReference type="SAM" id="Coils"/>
    </source>
</evidence>
<feature type="region of interest" description="Disordered" evidence="2">
    <location>
        <begin position="32"/>
        <end position="57"/>
    </location>
</feature>
<feature type="coiled-coil region" evidence="1">
    <location>
        <begin position="827"/>
        <end position="861"/>
    </location>
</feature>
<organism evidence="3">
    <name type="scientific">Schistocephalus solidus</name>
    <name type="common">Tapeworm</name>
    <dbReference type="NCBI Taxonomy" id="70667"/>
    <lineage>
        <taxon>Eukaryota</taxon>
        <taxon>Metazoa</taxon>
        <taxon>Spiralia</taxon>
        <taxon>Lophotrochozoa</taxon>
        <taxon>Platyhelminthes</taxon>
        <taxon>Cestoda</taxon>
        <taxon>Eucestoda</taxon>
        <taxon>Diphyllobothriidea</taxon>
        <taxon>Diphyllobothriidae</taxon>
        <taxon>Schistocephalus</taxon>
    </lineage>
</organism>
<accession>A0A0X3Q760</accession>
<feature type="compositionally biased region" description="Pro residues" evidence="2">
    <location>
        <begin position="777"/>
        <end position="789"/>
    </location>
</feature>
<feature type="compositionally biased region" description="Low complexity" evidence="2">
    <location>
        <begin position="733"/>
        <end position="743"/>
    </location>
</feature>
<feature type="compositionally biased region" description="Polar residues" evidence="2">
    <location>
        <begin position="504"/>
        <end position="516"/>
    </location>
</feature>
<gene>
    <name evidence="3" type="ORF">TR109978</name>
</gene>
<feature type="compositionally biased region" description="Polar residues" evidence="2">
    <location>
        <begin position="35"/>
        <end position="44"/>
    </location>
</feature>